<dbReference type="EC" id="3.1.4.17" evidence="6"/>
<dbReference type="InterPro" id="IPR000396">
    <property type="entry name" value="Pdiesterase2"/>
</dbReference>
<evidence type="ECO:0000256" key="2">
    <source>
        <dbReference type="ARBA" id="ARBA00023149"/>
    </source>
</evidence>
<organism evidence="6 7">
    <name type="scientific">Piscinibacter sakaiensis</name>
    <name type="common">Ideonella sakaiensis</name>
    <dbReference type="NCBI Taxonomy" id="1547922"/>
    <lineage>
        <taxon>Bacteria</taxon>
        <taxon>Pseudomonadati</taxon>
        <taxon>Pseudomonadota</taxon>
        <taxon>Betaproteobacteria</taxon>
        <taxon>Burkholderiales</taxon>
        <taxon>Sphaerotilaceae</taxon>
        <taxon>Piscinibacter</taxon>
    </lineage>
</organism>
<comment type="caution">
    <text evidence="6">The sequence shown here is derived from an EMBL/GenBank/DDBJ whole genome shotgun (WGS) entry which is preliminary data.</text>
</comment>
<dbReference type="PROSITE" id="PS00607">
    <property type="entry name" value="PDEASE_II"/>
    <property type="match status" value="1"/>
</dbReference>
<dbReference type="GO" id="GO:0047555">
    <property type="term" value="F:3',5'-cyclic-GMP phosphodiesterase activity"/>
    <property type="evidence" value="ECO:0007669"/>
    <property type="project" value="TreeGrafter"/>
</dbReference>
<dbReference type="RefSeq" id="WP_197284550.1">
    <property type="nucleotide sequence ID" value="NZ_BBYR01000007.1"/>
</dbReference>
<dbReference type="GO" id="GO:0004115">
    <property type="term" value="F:3',5'-cyclic-AMP phosphodiesterase activity"/>
    <property type="evidence" value="ECO:0007669"/>
    <property type="project" value="UniProtKB-UniRule"/>
</dbReference>
<dbReference type="PANTHER" id="PTHR28283:SF1">
    <property type="entry name" value="3',5'-CYCLIC-NUCLEOTIDE PHOSPHODIESTERASE 1"/>
    <property type="match status" value="1"/>
</dbReference>
<gene>
    <name evidence="6" type="ORF">ISF6_4512</name>
</gene>
<evidence type="ECO:0000256" key="3">
    <source>
        <dbReference type="ARBA" id="ARBA00025762"/>
    </source>
</evidence>
<evidence type="ECO:0000313" key="7">
    <source>
        <dbReference type="Proteomes" id="UP000037660"/>
    </source>
</evidence>
<dbReference type="InterPro" id="IPR036866">
    <property type="entry name" value="RibonucZ/Hydroxyglut_hydro"/>
</dbReference>
<dbReference type="Gene3D" id="3.60.15.10">
    <property type="entry name" value="Ribonuclease Z/Hydroxyacylglutathione hydrolase-like"/>
    <property type="match status" value="1"/>
</dbReference>
<dbReference type="GO" id="GO:1902660">
    <property type="term" value="P:negative regulation of glucose mediated signaling pathway"/>
    <property type="evidence" value="ECO:0007669"/>
    <property type="project" value="TreeGrafter"/>
</dbReference>
<dbReference type="InterPro" id="IPR024225">
    <property type="entry name" value="cAMP-PdiesteraseII_CS"/>
</dbReference>
<feature type="compositionally biased region" description="Pro residues" evidence="5">
    <location>
        <begin position="11"/>
        <end position="21"/>
    </location>
</feature>
<dbReference type="Proteomes" id="UP000037660">
    <property type="component" value="Unassembled WGS sequence"/>
</dbReference>
<proteinExistence type="inferred from homology"/>
<dbReference type="AlphaFoldDB" id="A0A0K8NVB6"/>
<keyword evidence="2 4" id="KW-0114">cAMP</keyword>
<accession>A0A0K8NVB6</accession>
<dbReference type="SUPFAM" id="SSF56281">
    <property type="entry name" value="Metallo-hydrolase/oxidoreductase"/>
    <property type="match status" value="1"/>
</dbReference>
<protein>
    <submittedName>
        <fullName evidence="6">3',5'-cyclic-nucleotide phosphodiesterase</fullName>
        <ecNumber evidence="6">3.1.4.17</ecNumber>
    </submittedName>
</protein>
<feature type="region of interest" description="Disordered" evidence="5">
    <location>
        <begin position="1"/>
        <end position="29"/>
    </location>
</feature>
<reference evidence="6 7" key="2">
    <citation type="journal article" date="2016" name="Science">
        <title>A bacterium that degrades and assimilates poly(ethylene terephthalate).</title>
        <authorList>
            <person name="Yoshida S."/>
            <person name="Hiraga K."/>
            <person name="Takehana T."/>
            <person name="Taniguchi I."/>
            <person name="Yamaji H."/>
            <person name="Maeda Y."/>
            <person name="Toyohara K."/>
            <person name="Miyamoto K."/>
            <person name="Kimura Y."/>
            <person name="Oda K."/>
        </authorList>
    </citation>
    <scope>NUCLEOTIDE SEQUENCE [LARGE SCALE GENOMIC DNA]</scope>
    <source>
        <strain evidence="7">NBRC 110686 / TISTR 2288 / 201-F6</strain>
    </source>
</reference>
<reference evidence="7" key="1">
    <citation type="submission" date="2015-07" db="EMBL/GenBank/DDBJ databases">
        <title>Discovery of a poly(ethylene terephthalate assimilation.</title>
        <authorList>
            <person name="Yoshida S."/>
            <person name="Hiraga K."/>
            <person name="Takehana T."/>
            <person name="Taniguchi I."/>
            <person name="Yamaji H."/>
            <person name="Maeda Y."/>
            <person name="Toyohara K."/>
            <person name="Miyamoto K."/>
            <person name="Kimura Y."/>
            <person name="Oda K."/>
        </authorList>
    </citation>
    <scope>NUCLEOTIDE SEQUENCE [LARGE SCALE GENOMIC DNA]</scope>
    <source>
        <strain evidence="7">NBRC 110686 / TISTR 2288 / 201-F6</strain>
    </source>
</reference>
<evidence type="ECO:0000313" key="6">
    <source>
        <dbReference type="EMBL" id="GAP34337.1"/>
    </source>
</evidence>
<evidence type="ECO:0000256" key="5">
    <source>
        <dbReference type="SAM" id="MobiDB-lite"/>
    </source>
</evidence>
<keyword evidence="1 4" id="KW-0378">Hydrolase</keyword>
<dbReference type="STRING" id="1547922.ISF6_4512"/>
<name>A0A0K8NVB6_PISS1</name>
<dbReference type="CDD" id="cd07735">
    <property type="entry name" value="class_II_PDE_MBL-fold"/>
    <property type="match status" value="1"/>
</dbReference>
<evidence type="ECO:0000256" key="1">
    <source>
        <dbReference type="ARBA" id="ARBA00022801"/>
    </source>
</evidence>
<dbReference type="GO" id="GO:0006198">
    <property type="term" value="P:cAMP catabolic process"/>
    <property type="evidence" value="ECO:0007669"/>
    <property type="project" value="UniProtKB-UniRule"/>
</dbReference>
<dbReference type="PANTHER" id="PTHR28283">
    <property type="entry name" value="3',5'-CYCLIC-NUCLEOTIDE PHOSPHODIESTERASE 1"/>
    <property type="match status" value="1"/>
</dbReference>
<dbReference type="PRINTS" id="PR00388">
    <property type="entry name" value="PDIESTERASE2"/>
</dbReference>
<dbReference type="Pfam" id="PF02112">
    <property type="entry name" value="PDEase_II"/>
    <property type="match status" value="1"/>
</dbReference>
<dbReference type="PIRSF" id="PIRSF000962">
    <property type="entry name" value="Cyc_nuc_PDEase"/>
    <property type="match status" value="1"/>
</dbReference>
<evidence type="ECO:0000256" key="4">
    <source>
        <dbReference type="PIRNR" id="PIRNR000962"/>
    </source>
</evidence>
<dbReference type="EMBL" id="BBYR01000007">
    <property type="protein sequence ID" value="GAP34337.1"/>
    <property type="molecule type" value="Genomic_DNA"/>
</dbReference>
<keyword evidence="7" id="KW-1185">Reference proteome</keyword>
<comment type="similarity">
    <text evidence="3 4">Belongs to the cyclic nucleotide phosphodiesterase class-II family.</text>
</comment>
<sequence length="367" mass="38719">MPRLPFAGVPTPTPPTSPPTSPRRDPGLRRAAGLPALLAACLLLARPALAEEVAASPGPAPAFDVVVLGATGGIQDGNLSAFLVRPAGAARGVACDAGSLVNGIRVAEARGAFDDLALPADGRWTRVGHVLRDVIQGVLLSHAHLDHVLGLVIASPDDAPKPVYALPSTHAALSASVFNWSAWPNLSDRGRPPRLGTYRLQDLAPGVRQPLVGTALGVTAYPLAHAGTESTAFLIDHGEQALLCLGDTGPDPVERSDRLQSLWQAVAPWLRQGRLRAIIVEASYPSDRPDALLFGHLTPAWLMSSLRQLAGLVGPEALRGLPLVVSHVKFGLEAGPSPAQRIERELEAANDLGLRIVMPRQGDRYRF</sequence>